<protein>
    <submittedName>
        <fullName evidence="2">Uncharacterized protein</fullName>
    </submittedName>
</protein>
<reference evidence="2 3" key="1">
    <citation type="submission" date="2019-08" db="EMBL/GenBank/DDBJ databases">
        <title>Bacillus genomes from the desert of Cuatro Cienegas, Coahuila.</title>
        <authorList>
            <person name="Olmedo-Alvarez G."/>
        </authorList>
    </citation>
    <scope>NUCLEOTIDE SEQUENCE [LARGE SCALE GENOMIC DNA]</scope>
    <source>
        <strain evidence="2 3">CH128b_4D</strain>
    </source>
</reference>
<evidence type="ECO:0000313" key="3">
    <source>
        <dbReference type="Proteomes" id="UP000325182"/>
    </source>
</evidence>
<accession>A0A5D4MAY7</accession>
<dbReference type="Proteomes" id="UP000325182">
    <property type="component" value="Unassembled WGS sequence"/>
</dbReference>
<name>A0A5D4MAY7_9BACI</name>
<feature type="signal peptide" evidence="1">
    <location>
        <begin position="1"/>
        <end position="27"/>
    </location>
</feature>
<keyword evidence="1" id="KW-0732">Signal</keyword>
<dbReference type="AlphaFoldDB" id="A0A5D4MAY7"/>
<evidence type="ECO:0000313" key="2">
    <source>
        <dbReference type="EMBL" id="TYR98175.1"/>
    </source>
</evidence>
<dbReference type="RefSeq" id="WP_148954565.1">
    <property type="nucleotide sequence ID" value="NZ_VTEG01000013.1"/>
</dbReference>
<evidence type="ECO:0000256" key="1">
    <source>
        <dbReference type="SAM" id="SignalP"/>
    </source>
</evidence>
<sequence>MFSKKGSICVMGAVMAAGLMGAAGVSAEESSKSTAIQAEDEISPMYVPIGEGHTWSYVKTTYTSTGHIKIYSDKDSYWYYMKEVYYDRNGKYIKTVYDKFAI</sequence>
<organism evidence="2 3">
    <name type="scientific">Rossellomorea vietnamensis</name>
    <dbReference type="NCBI Taxonomy" id="218284"/>
    <lineage>
        <taxon>Bacteria</taxon>
        <taxon>Bacillati</taxon>
        <taxon>Bacillota</taxon>
        <taxon>Bacilli</taxon>
        <taxon>Bacillales</taxon>
        <taxon>Bacillaceae</taxon>
        <taxon>Rossellomorea</taxon>
    </lineage>
</organism>
<gene>
    <name evidence="2" type="ORF">FZC84_16290</name>
</gene>
<proteinExistence type="predicted"/>
<dbReference type="EMBL" id="VTEG01000013">
    <property type="protein sequence ID" value="TYR98175.1"/>
    <property type="molecule type" value="Genomic_DNA"/>
</dbReference>
<comment type="caution">
    <text evidence="2">The sequence shown here is derived from an EMBL/GenBank/DDBJ whole genome shotgun (WGS) entry which is preliminary data.</text>
</comment>
<feature type="chain" id="PRO_5022826111" evidence="1">
    <location>
        <begin position="28"/>
        <end position="102"/>
    </location>
</feature>